<reference evidence="2 3" key="1">
    <citation type="submission" date="2024-09" db="EMBL/GenBank/DDBJ databases">
        <title>Chromosome-scale assembly of Riccia fluitans.</title>
        <authorList>
            <person name="Paukszto L."/>
            <person name="Sawicki J."/>
            <person name="Karawczyk K."/>
            <person name="Piernik-Szablinska J."/>
            <person name="Szczecinska M."/>
            <person name="Mazdziarz M."/>
        </authorList>
    </citation>
    <scope>NUCLEOTIDE SEQUENCE [LARGE SCALE GENOMIC DNA]</scope>
    <source>
        <strain evidence="2">Rf_01</strain>
        <tissue evidence="2">Aerial parts of the thallus</tissue>
    </source>
</reference>
<proteinExistence type="predicted"/>
<name>A0ABD1YJH1_9MARC</name>
<organism evidence="2 3">
    <name type="scientific">Riccia fluitans</name>
    <dbReference type="NCBI Taxonomy" id="41844"/>
    <lineage>
        <taxon>Eukaryota</taxon>
        <taxon>Viridiplantae</taxon>
        <taxon>Streptophyta</taxon>
        <taxon>Embryophyta</taxon>
        <taxon>Marchantiophyta</taxon>
        <taxon>Marchantiopsida</taxon>
        <taxon>Marchantiidae</taxon>
        <taxon>Marchantiales</taxon>
        <taxon>Ricciaceae</taxon>
        <taxon>Riccia</taxon>
    </lineage>
</organism>
<keyword evidence="3" id="KW-1185">Reference proteome</keyword>
<feature type="signal peptide" evidence="1">
    <location>
        <begin position="1"/>
        <end position="19"/>
    </location>
</feature>
<dbReference type="AlphaFoldDB" id="A0ABD1YJH1"/>
<feature type="chain" id="PRO_5044742388" evidence="1">
    <location>
        <begin position="20"/>
        <end position="141"/>
    </location>
</feature>
<evidence type="ECO:0000256" key="1">
    <source>
        <dbReference type="SAM" id="SignalP"/>
    </source>
</evidence>
<evidence type="ECO:0000313" key="2">
    <source>
        <dbReference type="EMBL" id="KAL2630926.1"/>
    </source>
</evidence>
<evidence type="ECO:0000313" key="3">
    <source>
        <dbReference type="Proteomes" id="UP001605036"/>
    </source>
</evidence>
<comment type="caution">
    <text evidence="2">The sequence shown here is derived from an EMBL/GenBank/DDBJ whole genome shotgun (WGS) entry which is preliminary data.</text>
</comment>
<protein>
    <submittedName>
        <fullName evidence="2">Uncharacterized protein</fullName>
    </submittedName>
</protein>
<gene>
    <name evidence="2" type="ORF">R1flu_015612</name>
</gene>
<keyword evidence="1" id="KW-0732">Signal</keyword>
<accession>A0ABD1YJH1</accession>
<dbReference type="Proteomes" id="UP001605036">
    <property type="component" value="Unassembled WGS sequence"/>
</dbReference>
<sequence>MIWCCGIAAQMCRIRMSLLFQVRYWFAHILSFPSMLLRTPSVISFEVAKGDSVEGFREIQLDKQDIRVTGLQFFNLSQSSVFDCPLLVCSTLLPVRHHTSLRSRSSSAASSLLNFLLINLNRLSLASLFYLASCEASYKSA</sequence>
<dbReference type="EMBL" id="JBHFFA010000004">
    <property type="protein sequence ID" value="KAL2630926.1"/>
    <property type="molecule type" value="Genomic_DNA"/>
</dbReference>